<keyword evidence="1" id="KW-0812">Transmembrane</keyword>
<dbReference type="Proteomes" id="UP000729402">
    <property type="component" value="Unassembled WGS sequence"/>
</dbReference>
<evidence type="ECO:0000313" key="2">
    <source>
        <dbReference type="EMBL" id="KAG8087774.1"/>
    </source>
</evidence>
<evidence type="ECO:0000256" key="1">
    <source>
        <dbReference type="SAM" id="Phobius"/>
    </source>
</evidence>
<proteinExistence type="predicted"/>
<reference evidence="2" key="2">
    <citation type="submission" date="2021-02" db="EMBL/GenBank/DDBJ databases">
        <authorList>
            <person name="Kimball J.A."/>
            <person name="Haas M.W."/>
            <person name="Macchietto M."/>
            <person name="Kono T."/>
            <person name="Duquette J."/>
            <person name="Shao M."/>
        </authorList>
    </citation>
    <scope>NUCLEOTIDE SEQUENCE</scope>
    <source>
        <tissue evidence="2">Fresh leaf tissue</tissue>
    </source>
</reference>
<protein>
    <submittedName>
        <fullName evidence="2">Uncharacterized protein</fullName>
    </submittedName>
</protein>
<keyword evidence="3" id="KW-1185">Reference proteome</keyword>
<organism evidence="2 3">
    <name type="scientific">Zizania palustris</name>
    <name type="common">Northern wild rice</name>
    <dbReference type="NCBI Taxonomy" id="103762"/>
    <lineage>
        <taxon>Eukaryota</taxon>
        <taxon>Viridiplantae</taxon>
        <taxon>Streptophyta</taxon>
        <taxon>Embryophyta</taxon>
        <taxon>Tracheophyta</taxon>
        <taxon>Spermatophyta</taxon>
        <taxon>Magnoliopsida</taxon>
        <taxon>Liliopsida</taxon>
        <taxon>Poales</taxon>
        <taxon>Poaceae</taxon>
        <taxon>BOP clade</taxon>
        <taxon>Oryzoideae</taxon>
        <taxon>Oryzeae</taxon>
        <taxon>Zizaniinae</taxon>
        <taxon>Zizania</taxon>
    </lineage>
</organism>
<keyword evidence="1" id="KW-1133">Transmembrane helix</keyword>
<gene>
    <name evidence="2" type="ORF">GUJ93_ZPchr0010g9101</name>
</gene>
<name>A0A8J5WGC8_ZIZPA</name>
<reference evidence="2" key="1">
    <citation type="journal article" date="2021" name="bioRxiv">
        <title>Whole Genome Assembly and Annotation of Northern Wild Rice, Zizania palustris L., Supports a Whole Genome Duplication in the Zizania Genus.</title>
        <authorList>
            <person name="Haas M."/>
            <person name="Kono T."/>
            <person name="Macchietto M."/>
            <person name="Millas R."/>
            <person name="McGilp L."/>
            <person name="Shao M."/>
            <person name="Duquette J."/>
            <person name="Hirsch C.N."/>
            <person name="Kimball J."/>
        </authorList>
    </citation>
    <scope>NUCLEOTIDE SEQUENCE</scope>
    <source>
        <tissue evidence="2">Fresh leaf tissue</tissue>
    </source>
</reference>
<accession>A0A8J5WGC8</accession>
<dbReference type="AlphaFoldDB" id="A0A8J5WGC8"/>
<comment type="caution">
    <text evidence="2">The sequence shown here is derived from an EMBL/GenBank/DDBJ whole genome shotgun (WGS) entry which is preliminary data.</text>
</comment>
<keyword evidence="1" id="KW-0472">Membrane</keyword>
<sequence>MIRLLCLFNLFHQFLTLLSLIPISSLINYHFPLLYSFHSLHGTWNSPNNYFIMIIILVYLMNNVTCLSLINLTSKTWNRSNYHHLFFFTPFSLWAST</sequence>
<feature type="transmembrane region" description="Helical" evidence="1">
    <location>
        <begin position="50"/>
        <end position="72"/>
    </location>
</feature>
<dbReference type="EMBL" id="JAAALK010000082">
    <property type="protein sequence ID" value="KAG8087774.1"/>
    <property type="molecule type" value="Genomic_DNA"/>
</dbReference>
<evidence type="ECO:0000313" key="3">
    <source>
        <dbReference type="Proteomes" id="UP000729402"/>
    </source>
</evidence>